<proteinExistence type="predicted"/>
<evidence type="ECO:0000313" key="3">
    <source>
        <dbReference type="Proteomes" id="UP000184389"/>
    </source>
</evidence>
<keyword evidence="3" id="KW-1185">Reference proteome</keyword>
<dbReference type="STRING" id="1123281.SAMN02745180_00548"/>
<dbReference type="InterPro" id="IPR013783">
    <property type="entry name" value="Ig-like_fold"/>
</dbReference>
<protein>
    <recommendedName>
        <fullName evidence="4">Ig-like domain (Group 3)</fullName>
    </recommendedName>
</protein>
<dbReference type="RefSeq" id="WP_072743135.1">
    <property type="nucleotide sequence ID" value="NZ_FQXR01000003.1"/>
</dbReference>
<reference evidence="2 3" key="1">
    <citation type="submission" date="2016-11" db="EMBL/GenBank/DDBJ databases">
        <authorList>
            <person name="Jaros S."/>
            <person name="Januszkiewicz K."/>
            <person name="Wedrychowicz H."/>
        </authorList>
    </citation>
    <scope>NUCLEOTIDE SEQUENCE [LARGE SCALE GENOMIC DNA]</scope>
    <source>
        <strain evidence="2 3">DSM 13106</strain>
    </source>
</reference>
<name>A0A1M5U7D8_9FIRM</name>
<sequence>MKIPFGKVILTLVMVSMMVFGSIGTAQASEPLYYYEKYNLIRYDNDRSVNDGDLLKKNSSNYSIYLYRDYYFSSTEGYQGTNGERVFWADISGNYYYVTSTKVQKYSFATRHSDGDFDYYYETIRKCDIITPRKGSFVGTVTGTINQYPSDGLQGDYWYVRKGLVNNNPTLTLSNPGENDYFGKEKAINVSGSVKDVDNGDTLSVKYTINGISTHTNKTLQTITANGSSQSFSNSIPIDSSIPQGIYTLKIWVEDDKGGKSNEISRTIKIDKTSPTMKIIVGK</sequence>
<organism evidence="2 3">
    <name type="scientific">Sporanaerobacter acetigenes DSM 13106</name>
    <dbReference type="NCBI Taxonomy" id="1123281"/>
    <lineage>
        <taxon>Bacteria</taxon>
        <taxon>Bacillati</taxon>
        <taxon>Bacillota</taxon>
        <taxon>Tissierellia</taxon>
        <taxon>Tissierellales</taxon>
        <taxon>Sporanaerobacteraceae</taxon>
        <taxon>Sporanaerobacter</taxon>
    </lineage>
</organism>
<keyword evidence="1" id="KW-0732">Signal</keyword>
<feature type="chain" id="PRO_5012883839" description="Ig-like domain (Group 3)" evidence="1">
    <location>
        <begin position="29"/>
        <end position="283"/>
    </location>
</feature>
<feature type="signal peptide" evidence="1">
    <location>
        <begin position="1"/>
        <end position="28"/>
    </location>
</feature>
<dbReference type="Gene3D" id="2.60.40.10">
    <property type="entry name" value="Immunoglobulins"/>
    <property type="match status" value="1"/>
</dbReference>
<dbReference type="Proteomes" id="UP000184389">
    <property type="component" value="Unassembled WGS sequence"/>
</dbReference>
<dbReference type="EMBL" id="FQXR01000003">
    <property type="protein sequence ID" value="SHH58869.1"/>
    <property type="molecule type" value="Genomic_DNA"/>
</dbReference>
<accession>A0A1M5U7D8</accession>
<gene>
    <name evidence="2" type="ORF">SAMN02745180_00548</name>
</gene>
<evidence type="ECO:0000313" key="2">
    <source>
        <dbReference type="EMBL" id="SHH58869.1"/>
    </source>
</evidence>
<evidence type="ECO:0008006" key="4">
    <source>
        <dbReference type="Google" id="ProtNLM"/>
    </source>
</evidence>
<dbReference type="OrthoDB" id="7820733at2"/>
<evidence type="ECO:0000256" key="1">
    <source>
        <dbReference type="SAM" id="SignalP"/>
    </source>
</evidence>
<dbReference type="AlphaFoldDB" id="A0A1M5U7D8"/>